<reference evidence="2 3" key="1">
    <citation type="journal article" date="2022" name="bioRxiv">
        <title>Genomics of Preaxostyla Flagellates Illuminates Evolutionary Transitions and the Path Towards Mitochondrial Loss.</title>
        <authorList>
            <person name="Novak L.V.F."/>
            <person name="Treitli S.C."/>
            <person name="Pyrih J."/>
            <person name="Halakuc P."/>
            <person name="Pipaliya S.V."/>
            <person name="Vacek V."/>
            <person name="Brzon O."/>
            <person name="Soukal P."/>
            <person name="Eme L."/>
            <person name="Dacks J.B."/>
            <person name="Karnkowska A."/>
            <person name="Elias M."/>
            <person name="Hampl V."/>
        </authorList>
    </citation>
    <scope>NUCLEOTIDE SEQUENCE [LARGE SCALE GENOMIC DNA]</scope>
    <source>
        <strain evidence="2">NAU3</strain>
        <tissue evidence="2">Gut</tissue>
    </source>
</reference>
<name>A0ABQ9WZJ3_9EUKA</name>
<evidence type="ECO:0000256" key="1">
    <source>
        <dbReference type="SAM" id="MobiDB-lite"/>
    </source>
</evidence>
<dbReference type="Proteomes" id="UP001281761">
    <property type="component" value="Unassembled WGS sequence"/>
</dbReference>
<accession>A0ABQ9WZJ3</accession>
<proteinExistence type="predicted"/>
<comment type="caution">
    <text evidence="2">The sequence shown here is derived from an EMBL/GenBank/DDBJ whole genome shotgun (WGS) entry which is preliminary data.</text>
</comment>
<sequence length="68" mass="7607">MVATLSFSFAIAATLEQFALLLYERQCVDRWMDGDDFGFQQPSASVPLPSTGDDEGMQPLTLQRHSMH</sequence>
<protein>
    <recommendedName>
        <fullName evidence="4">Secreted protein</fullName>
    </recommendedName>
</protein>
<gene>
    <name evidence="2" type="ORF">BLNAU_20118</name>
</gene>
<evidence type="ECO:0000313" key="2">
    <source>
        <dbReference type="EMBL" id="KAK2944942.1"/>
    </source>
</evidence>
<feature type="region of interest" description="Disordered" evidence="1">
    <location>
        <begin position="40"/>
        <end position="68"/>
    </location>
</feature>
<organism evidence="2 3">
    <name type="scientific">Blattamonas nauphoetae</name>
    <dbReference type="NCBI Taxonomy" id="2049346"/>
    <lineage>
        <taxon>Eukaryota</taxon>
        <taxon>Metamonada</taxon>
        <taxon>Preaxostyla</taxon>
        <taxon>Oxymonadida</taxon>
        <taxon>Blattamonas</taxon>
    </lineage>
</organism>
<keyword evidence="3" id="KW-1185">Reference proteome</keyword>
<evidence type="ECO:0000313" key="3">
    <source>
        <dbReference type="Proteomes" id="UP001281761"/>
    </source>
</evidence>
<evidence type="ECO:0008006" key="4">
    <source>
        <dbReference type="Google" id="ProtNLM"/>
    </source>
</evidence>
<dbReference type="EMBL" id="JARBJD010000278">
    <property type="protein sequence ID" value="KAK2944942.1"/>
    <property type="molecule type" value="Genomic_DNA"/>
</dbReference>